<reference evidence="3" key="2">
    <citation type="submission" date="2016-05" db="EMBL/GenBank/DDBJ databases">
        <title>Comparative analysis highlights variable genome content of wheat rusts and divergence of the mating loci.</title>
        <authorList>
            <person name="Cuomo C.A."/>
            <person name="Bakkeren G."/>
            <person name="Szabo L."/>
            <person name="Khalil H."/>
            <person name="Joly D."/>
            <person name="Goldberg J."/>
            <person name="Young S."/>
            <person name="Zeng Q."/>
            <person name="Fellers J."/>
        </authorList>
    </citation>
    <scope>NUCLEOTIDE SEQUENCE [LARGE SCALE GENOMIC DNA]</scope>
    <source>
        <strain evidence="3">1-1 BBBD Race 1</strain>
    </source>
</reference>
<dbReference type="OrthoDB" id="2497945at2759"/>
<evidence type="ECO:0000313" key="3">
    <source>
        <dbReference type="EMBL" id="OAV86609.1"/>
    </source>
</evidence>
<sequence>MHFGRDILLLSILTLIVLIGELSCLEGSPRDFSWVPHTPELDATFRPPASSAAAATEHDDYGQPFPADHFHRFPAQVAAGEHPADSLAYRQEIPFDFHEIHGSGFVGGEPRTSELDLDAIFRPPGTSAAAATGQADHGHPFSADDFRPIHFPAGPSCDHNYLPPEYYPTTTAAEEHSAKPLVQDVPDEFAETFQSAFGGAQNFADLLKLLAGGTTGPDGLVAAGASQAHSGVPHLLDSRNHPIAGPSTSYVPAVSENTSPSSSTFGPDRTRKQRADLLANNHKPEPRRVSSQKNPQRGRTHLHTSFPLPDVSHVLDNQSNTIADPGPSHVPALPGYPFPASSDRTPALNQRPSRKRKQNVKPLAESLKPQPPHVNNQTKRRRPPTTLVIPLPDSQRPDLSERLIRQGGLAFYLTDFAPNDPSDEIQKIEVGRIVKQLKLDAIPNNQLVIPEDDFLRKHRLYLGFVKPPRSVTALAIKPPGYVKGSSKPPGSFLSRSDNKVQEHPYTRVRRLSEKLHDFAPHYLHWYQHWFDETGIDFEKNLLQPHFISFQDAGVLFPLYLFYVEMISSIVPRNKEVTLEDELYWAQNFFNEWTKICNDPKYQTDPRFKKTIELFIRQRKRPGPKKILPLLWSYLELWMKTHRNGIFEKKSRAISKVVKEFFNNVFTYAYSAQHERYIARIITQNPGKIGMLN</sequence>
<organism evidence="3">
    <name type="scientific">Puccinia triticina (isolate 1-1 / race 1 (BBBD))</name>
    <name type="common">Brown leaf rust fungus</name>
    <dbReference type="NCBI Taxonomy" id="630390"/>
    <lineage>
        <taxon>Eukaryota</taxon>
        <taxon>Fungi</taxon>
        <taxon>Dikarya</taxon>
        <taxon>Basidiomycota</taxon>
        <taxon>Pucciniomycotina</taxon>
        <taxon>Pucciniomycetes</taxon>
        <taxon>Pucciniales</taxon>
        <taxon>Pucciniaceae</taxon>
        <taxon>Puccinia</taxon>
    </lineage>
</organism>
<gene>
    <name evidence="3" type="ORF">PTTG_29810</name>
</gene>
<evidence type="ECO:0000256" key="1">
    <source>
        <dbReference type="SAM" id="MobiDB-lite"/>
    </source>
</evidence>
<evidence type="ECO:0000313" key="5">
    <source>
        <dbReference type="Proteomes" id="UP000005240"/>
    </source>
</evidence>
<reference evidence="4" key="4">
    <citation type="submission" date="2025-05" db="UniProtKB">
        <authorList>
            <consortium name="EnsemblFungi"/>
        </authorList>
    </citation>
    <scope>IDENTIFICATION</scope>
    <source>
        <strain evidence="4">isolate 1-1 / race 1 (BBBD)</strain>
    </source>
</reference>
<dbReference type="EMBL" id="ADAS02000961">
    <property type="protein sequence ID" value="OAV86609.1"/>
    <property type="molecule type" value="Genomic_DNA"/>
</dbReference>
<keyword evidence="5" id="KW-1185">Reference proteome</keyword>
<dbReference type="VEuPathDB" id="FungiDB:PTTG_29810"/>
<feature type="region of interest" description="Disordered" evidence="1">
    <location>
        <begin position="232"/>
        <end position="394"/>
    </location>
</feature>
<reference evidence="3" key="1">
    <citation type="submission" date="2009-11" db="EMBL/GenBank/DDBJ databases">
        <authorList>
            <consortium name="The Broad Institute Genome Sequencing Platform"/>
            <person name="Ward D."/>
            <person name="Feldgarden M."/>
            <person name="Earl A."/>
            <person name="Young S.K."/>
            <person name="Zeng Q."/>
            <person name="Koehrsen M."/>
            <person name="Alvarado L."/>
            <person name="Berlin A."/>
            <person name="Bochicchio J."/>
            <person name="Borenstein D."/>
            <person name="Chapman S.B."/>
            <person name="Chen Z."/>
            <person name="Engels R."/>
            <person name="Freedman E."/>
            <person name="Gellesch M."/>
            <person name="Goldberg J."/>
            <person name="Griggs A."/>
            <person name="Gujja S."/>
            <person name="Heilman E."/>
            <person name="Heiman D."/>
            <person name="Hepburn T."/>
            <person name="Howarth C."/>
            <person name="Jen D."/>
            <person name="Larson L."/>
            <person name="Lewis B."/>
            <person name="Mehta T."/>
            <person name="Park D."/>
            <person name="Pearson M."/>
            <person name="Roberts A."/>
            <person name="Saif S."/>
            <person name="Shea T."/>
            <person name="Shenoy N."/>
            <person name="Sisk P."/>
            <person name="Stolte C."/>
            <person name="Sykes S."/>
            <person name="Thomson T."/>
            <person name="Walk T."/>
            <person name="White J."/>
            <person name="Yandava C."/>
            <person name="Izard J."/>
            <person name="Baranova O.V."/>
            <person name="Blanton J.M."/>
            <person name="Tanner A.C."/>
            <person name="Dewhirst F.E."/>
            <person name="Haas B."/>
            <person name="Nusbaum C."/>
            <person name="Birren B."/>
        </authorList>
    </citation>
    <scope>NUCLEOTIDE SEQUENCE [LARGE SCALE GENOMIC DNA]</scope>
    <source>
        <strain evidence="3">1-1 BBBD Race 1</strain>
    </source>
</reference>
<feature type="compositionally biased region" description="Polar residues" evidence="1">
    <location>
        <begin position="342"/>
        <end position="351"/>
    </location>
</feature>
<dbReference type="AlphaFoldDB" id="A0A180G2E8"/>
<protein>
    <submittedName>
        <fullName evidence="3 4">Uncharacterized protein</fullName>
    </submittedName>
</protein>
<evidence type="ECO:0000256" key="2">
    <source>
        <dbReference type="SAM" id="SignalP"/>
    </source>
</evidence>
<dbReference type="EnsemblFungi" id="PTTG_29810-t43_1">
    <property type="protein sequence ID" value="PTTG_29810-t43_1-p1"/>
    <property type="gene ID" value="PTTG_29810"/>
</dbReference>
<reference evidence="4 5" key="3">
    <citation type="journal article" date="2017" name="G3 (Bethesda)">
        <title>Comparative analysis highlights variable genome content of wheat rusts and divergence of the mating loci.</title>
        <authorList>
            <person name="Cuomo C.A."/>
            <person name="Bakkeren G."/>
            <person name="Khalil H.B."/>
            <person name="Panwar V."/>
            <person name="Joly D."/>
            <person name="Linning R."/>
            <person name="Sakthikumar S."/>
            <person name="Song X."/>
            <person name="Adiconis X."/>
            <person name="Fan L."/>
            <person name="Goldberg J.M."/>
            <person name="Levin J.Z."/>
            <person name="Young S."/>
            <person name="Zeng Q."/>
            <person name="Anikster Y."/>
            <person name="Bruce M."/>
            <person name="Wang M."/>
            <person name="Yin C."/>
            <person name="McCallum B."/>
            <person name="Szabo L.J."/>
            <person name="Hulbert S."/>
            <person name="Chen X."/>
            <person name="Fellers J.P."/>
        </authorList>
    </citation>
    <scope>NUCLEOTIDE SEQUENCE</scope>
    <source>
        <strain evidence="5">Isolate 1-1 / race 1 (BBBD)</strain>
        <strain evidence="4">isolate 1-1 / race 1 (BBBD)</strain>
    </source>
</reference>
<name>A0A180G2E8_PUCT1</name>
<evidence type="ECO:0000313" key="4">
    <source>
        <dbReference type="EnsemblFungi" id="PTTG_29810-t43_1-p1"/>
    </source>
</evidence>
<feature type="chain" id="PRO_5008109498" evidence="2">
    <location>
        <begin position="25"/>
        <end position="692"/>
    </location>
</feature>
<feature type="compositionally biased region" description="Polar residues" evidence="1">
    <location>
        <begin position="246"/>
        <end position="265"/>
    </location>
</feature>
<dbReference type="STRING" id="630390.A0A180G2E8"/>
<feature type="signal peptide" evidence="2">
    <location>
        <begin position="1"/>
        <end position="24"/>
    </location>
</feature>
<dbReference type="Proteomes" id="UP000005240">
    <property type="component" value="Unassembled WGS sequence"/>
</dbReference>
<keyword evidence="2" id="KW-0732">Signal</keyword>
<accession>A0A180G2E8</accession>
<proteinExistence type="predicted"/>